<dbReference type="InterPro" id="IPR028889">
    <property type="entry name" value="USP"/>
</dbReference>
<dbReference type="GO" id="GO:0005634">
    <property type="term" value="C:nucleus"/>
    <property type="evidence" value="ECO:0007669"/>
    <property type="project" value="TreeGrafter"/>
</dbReference>
<accession>A0AAD1UHC2</accession>
<feature type="compositionally biased region" description="Basic and acidic residues" evidence="1">
    <location>
        <begin position="87"/>
        <end position="104"/>
    </location>
</feature>
<proteinExistence type="predicted"/>
<reference evidence="3" key="1">
    <citation type="submission" date="2023-07" db="EMBL/GenBank/DDBJ databases">
        <authorList>
            <consortium name="AG Swart"/>
            <person name="Singh M."/>
            <person name="Singh A."/>
            <person name="Seah K."/>
            <person name="Emmerich C."/>
        </authorList>
    </citation>
    <scope>NUCLEOTIDE SEQUENCE</scope>
    <source>
        <strain evidence="3">DP1</strain>
    </source>
</reference>
<dbReference type="EMBL" id="CAMPGE010009778">
    <property type="protein sequence ID" value="CAI2368642.1"/>
    <property type="molecule type" value="Genomic_DNA"/>
</dbReference>
<evidence type="ECO:0000259" key="2">
    <source>
        <dbReference type="PROSITE" id="PS50235"/>
    </source>
</evidence>
<dbReference type="Pfam" id="PF00443">
    <property type="entry name" value="UCH"/>
    <property type="match status" value="1"/>
</dbReference>
<feature type="domain" description="USP" evidence="2">
    <location>
        <begin position="138"/>
        <end position="449"/>
    </location>
</feature>
<comment type="caution">
    <text evidence="3">The sequence shown here is derived from an EMBL/GenBank/DDBJ whole genome shotgun (WGS) entry which is preliminary data.</text>
</comment>
<dbReference type="SUPFAM" id="SSF54001">
    <property type="entry name" value="Cysteine proteinases"/>
    <property type="match status" value="1"/>
</dbReference>
<evidence type="ECO:0000313" key="3">
    <source>
        <dbReference type="EMBL" id="CAI2368642.1"/>
    </source>
</evidence>
<dbReference type="Proteomes" id="UP001295684">
    <property type="component" value="Unassembled WGS sequence"/>
</dbReference>
<organism evidence="3 4">
    <name type="scientific">Euplotes crassus</name>
    <dbReference type="NCBI Taxonomy" id="5936"/>
    <lineage>
        <taxon>Eukaryota</taxon>
        <taxon>Sar</taxon>
        <taxon>Alveolata</taxon>
        <taxon>Ciliophora</taxon>
        <taxon>Intramacronucleata</taxon>
        <taxon>Spirotrichea</taxon>
        <taxon>Hypotrichia</taxon>
        <taxon>Euplotida</taxon>
        <taxon>Euplotidae</taxon>
        <taxon>Moneuplotes</taxon>
    </lineage>
</organism>
<name>A0AAD1UHC2_EUPCR</name>
<dbReference type="GO" id="GO:0005829">
    <property type="term" value="C:cytosol"/>
    <property type="evidence" value="ECO:0007669"/>
    <property type="project" value="TreeGrafter"/>
</dbReference>
<evidence type="ECO:0000313" key="4">
    <source>
        <dbReference type="Proteomes" id="UP001295684"/>
    </source>
</evidence>
<gene>
    <name evidence="3" type="ORF">ECRASSUSDP1_LOCUS9938</name>
</gene>
<dbReference type="PANTHER" id="PTHR24006">
    <property type="entry name" value="UBIQUITIN CARBOXYL-TERMINAL HYDROLASE"/>
    <property type="match status" value="1"/>
</dbReference>
<dbReference type="InterPro" id="IPR050164">
    <property type="entry name" value="Peptidase_C19"/>
</dbReference>
<protein>
    <recommendedName>
        <fullName evidence="2">USP domain-containing protein</fullName>
    </recommendedName>
</protein>
<dbReference type="InterPro" id="IPR038765">
    <property type="entry name" value="Papain-like_cys_pep_sf"/>
</dbReference>
<dbReference type="PROSITE" id="PS50235">
    <property type="entry name" value="USP_3"/>
    <property type="match status" value="1"/>
</dbReference>
<keyword evidence="4" id="KW-1185">Reference proteome</keyword>
<dbReference type="CDD" id="cd02257">
    <property type="entry name" value="Peptidase_C19"/>
    <property type="match status" value="1"/>
</dbReference>
<dbReference type="Gene3D" id="3.90.70.10">
    <property type="entry name" value="Cysteine proteinases"/>
    <property type="match status" value="1"/>
</dbReference>
<evidence type="ECO:0000256" key="1">
    <source>
        <dbReference type="SAM" id="MobiDB-lite"/>
    </source>
</evidence>
<dbReference type="InterPro" id="IPR001394">
    <property type="entry name" value="Peptidase_C19_UCH"/>
</dbReference>
<dbReference type="GO" id="GO:0004843">
    <property type="term" value="F:cysteine-type deubiquitinase activity"/>
    <property type="evidence" value="ECO:0007669"/>
    <property type="project" value="InterPro"/>
</dbReference>
<feature type="region of interest" description="Disordered" evidence="1">
    <location>
        <begin position="87"/>
        <end position="135"/>
    </location>
</feature>
<sequence>MSHLDYPFKNRFVTDFSYNVESWNRHSRATRESKRKTPVEYVPKYTSNANQIGRYAHEINYGASQVTPMTREAKNCVRDPGIKRTSWREKSPSYRESYNIDERSYNYGDQSDEEKKNELNYESEPLDSAEEKEENTSIGIQVDHKDCFFSTVFQGLFSIPEFLDFFALEFSPDNVYEDNNQEYSPEKSLCENISAFCVEYLCSDEDWIDGTSFRSLFDEDFSPDKRHDVSDFLMYLLTKIKFEISSEKVFFDSNGYHNYKDACEAYEAINNTIVDNLFVGMYENEIKCNACRKITKNYEDFLNILLECDRYDPQAAFIKFCEIEKSSSSYYECEFCKQIGECQVRRRIVKFPKYLILKFDRQDHLNGRKMSGFMYYNTDFTHILPDTFEPVNYSLNSIMLHSGSWRRGSNSALCCRDDIWKLYDGTKVEEIDGKVADQKEAYILVYQKQEKAEDHL</sequence>
<dbReference type="GO" id="GO:0016579">
    <property type="term" value="P:protein deubiquitination"/>
    <property type="evidence" value="ECO:0007669"/>
    <property type="project" value="InterPro"/>
</dbReference>
<dbReference type="AlphaFoldDB" id="A0AAD1UHC2"/>
<dbReference type="PANTHER" id="PTHR24006:SF937">
    <property type="entry name" value="UBIQUITIN CARBOXYL-TERMINAL HYDROLASE"/>
    <property type="match status" value="1"/>
</dbReference>
<feature type="compositionally biased region" description="Acidic residues" evidence="1">
    <location>
        <begin position="124"/>
        <end position="133"/>
    </location>
</feature>